<dbReference type="EC" id="2.3.1.180" evidence="9"/>
<dbReference type="GO" id="GO:0004315">
    <property type="term" value="F:3-oxoacyl-[acyl-carrier-protein] synthase activity"/>
    <property type="evidence" value="ECO:0007669"/>
    <property type="project" value="InterPro"/>
</dbReference>
<comment type="caution">
    <text evidence="12">The sequence shown here is derived from an EMBL/GenBank/DDBJ whole genome shotgun (WGS) entry which is preliminary data.</text>
</comment>
<evidence type="ECO:0000313" key="12">
    <source>
        <dbReference type="EMBL" id="HIT94309.1"/>
    </source>
</evidence>
<dbReference type="NCBIfam" id="TIGR00747">
    <property type="entry name" value="fabH"/>
    <property type="match status" value="1"/>
</dbReference>
<feature type="domain" description="Beta-ketoacyl-[acyl-carrier-protein] synthase III N-terminal" evidence="11">
    <location>
        <begin position="106"/>
        <end position="180"/>
    </location>
</feature>
<feature type="domain" description="Beta-ketoacyl-[acyl-carrier-protein] synthase III C-terminal" evidence="10">
    <location>
        <begin position="241"/>
        <end position="329"/>
    </location>
</feature>
<dbReference type="AlphaFoldDB" id="A0A9D1H811"/>
<keyword evidence="2 9" id="KW-0963">Cytoplasm</keyword>
<dbReference type="PANTHER" id="PTHR34069">
    <property type="entry name" value="3-OXOACYL-[ACYL-CARRIER-PROTEIN] SYNTHASE 3"/>
    <property type="match status" value="1"/>
</dbReference>
<dbReference type="NCBIfam" id="NF006829">
    <property type="entry name" value="PRK09352.1"/>
    <property type="match status" value="1"/>
</dbReference>
<keyword evidence="4 9" id="KW-0808">Transferase</keyword>
<evidence type="ECO:0000313" key="13">
    <source>
        <dbReference type="Proteomes" id="UP000824160"/>
    </source>
</evidence>
<dbReference type="SUPFAM" id="SSF53901">
    <property type="entry name" value="Thiolase-like"/>
    <property type="match status" value="1"/>
</dbReference>
<comment type="catalytic activity">
    <reaction evidence="9">
        <text>malonyl-[ACP] + acetyl-CoA + H(+) = 3-oxobutanoyl-[ACP] + CO2 + CoA</text>
        <dbReference type="Rhea" id="RHEA:12080"/>
        <dbReference type="Rhea" id="RHEA-COMP:9623"/>
        <dbReference type="Rhea" id="RHEA-COMP:9625"/>
        <dbReference type="ChEBI" id="CHEBI:15378"/>
        <dbReference type="ChEBI" id="CHEBI:16526"/>
        <dbReference type="ChEBI" id="CHEBI:57287"/>
        <dbReference type="ChEBI" id="CHEBI:57288"/>
        <dbReference type="ChEBI" id="CHEBI:78449"/>
        <dbReference type="ChEBI" id="CHEBI:78450"/>
        <dbReference type="EC" id="2.3.1.180"/>
    </reaction>
</comment>
<dbReference type="Proteomes" id="UP000824160">
    <property type="component" value="Unassembled WGS sequence"/>
</dbReference>
<comment type="pathway">
    <text evidence="9">Lipid metabolism; fatty acid biosynthesis.</text>
</comment>
<feature type="region of interest" description="ACP-binding" evidence="9">
    <location>
        <begin position="258"/>
        <end position="262"/>
    </location>
</feature>
<dbReference type="InterPro" id="IPR016039">
    <property type="entry name" value="Thiolase-like"/>
</dbReference>
<evidence type="ECO:0000256" key="6">
    <source>
        <dbReference type="ARBA" id="ARBA00023098"/>
    </source>
</evidence>
<keyword evidence="6 9" id="KW-0443">Lipid metabolism</keyword>
<reference evidence="12" key="1">
    <citation type="submission" date="2020-10" db="EMBL/GenBank/DDBJ databases">
        <authorList>
            <person name="Gilroy R."/>
        </authorList>
    </citation>
    <scope>NUCLEOTIDE SEQUENCE</scope>
    <source>
        <strain evidence="12">ChiBcec7-5410</strain>
    </source>
</reference>
<dbReference type="CDD" id="cd00830">
    <property type="entry name" value="KAS_III"/>
    <property type="match status" value="1"/>
</dbReference>
<proteinExistence type="inferred from homology"/>
<dbReference type="HAMAP" id="MF_01815">
    <property type="entry name" value="FabH"/>
    <property type="match status" value="1"/>
</dbReference>
<dbReference type="PANTHER" id="PTHR34069:SF2">
    <property type="entry name" value="BETA-KETOACYL-[ACYL-CARRIER-PROTEIN] SYNTHASE III"/>
    <property type="match status" value="1"/>
</dbReference>
<evidence type="ECO:0000256" key="1">
    <source>
        <dbReference type="ARBA" id="ARBA00008642"/>
    </source>
</evidence>
<comment type="subcellular location">
    <subcellularLocation>
        <location evidence="9">Cytoplasm</location>
    </subcellularLocation>
</comment>
<dbReference type="InterPro" id="IPR004655">
    <property type="entry name" value="FabH"/>
</dbReference>
<dbReference type="GO" id="GO:0033818">
    <property type="term" value="F:beta-ketoacyl-acyl-carrier-protein synthase III activity"/>
    <property type="evidence" value="ECO:0007669"/>
    <property type="project" value="UniProtKB-UniRule"/>
</dbReference>
<dbReference type="InterPro" id="IPR013747">
    <property type="entry name" value="ACP_syn_III_C"/>
</dbReference>
<dbReference type="EMBL" id="DVLW01000106">
    <property type="protein sequence ID" value="HIT94309.1"/>
    <property type="molecule type" value="Genomic_DNA"/>
</dbReference>
<gene>
    <name evidence="9" type="primary">fabH</name>
    <name evidence="12" type="ORF">IAC43_03925</name>
</gene>
<sequence>MNMGLKILGTGSYLPETVVTNDDFAKIVETSDEWIVKRTGMKERRITEQPTWIMAKRAAEAAIADAGISPEEIDLILCTTVTSDYITPSMACVVQGAIGAVNAVALDINAACAAFVYALDMAHMYLQHGYHHVLIVSAEGLSKITDYTDRSTCVLFGDAAGACVVGWSDKGFAASLGSDGTGANTLFARRPLNNVPFVQQVDPQSVDGFPDVSRAGVLYMNGREVYKFAVSAMSRALKEACEKFGTTPEELDLIVPHQANLRIIQSAAKELGLPLERFYVNIDRYGNTSSACIPVGLSELGAAGELKPGRKVGLVGFGAGLVYGGCVFEL</sequence>
<accession>A0A9D1H811</accession>
<evidence type="ECO:0000256" key="4">
    <source>
        <dbReference type="ARBA" id="ARBA00022679"/>
    </source>
</evidence>
<dbReference type="GO" id="GO:0005737">
    <property type="term" value="C:cytoplasm"/>
    <property type="evidence" value="ECO:0007669"/>
    <property type="project" value="UniProtKB-SubCell"/>
</dbReference>
<feature type="active site" evidence="9">
    <location>
        <position position="112"/>
    </location>
</feature>
<organism evidence="12 13">
    <name type="scientific">Candidatus Faecivivens stercoripullorum</name>
    <dbReference type="NCBI Taxonomy" id="2840805"/>
    <lineage>
        <taxon>Bacteria</taxon>
        <taxon>Bacillati</taxon>
        <taxon>Bacillota</taxon>
        <taxon>Clostridia</taxon>
        <taxon>Eubacteriales</taxon>
        <taxon>Oscillospiraceae</taxon>
        <taxon>Oscillospiraceae incertae sedis</taxon>
        <taxon>Candidatus Faecivivens</taxon>
    </lineage>
</organism>
<evidence type="ECO:0000256" key="9">
    <source>
        <dbReference type="HAMAP-Rule" id="MF_01815"/>
    </source>
</evidence>
<protein>
    <recommendedName>
        <fullName evidence="9">Beta-ketoacyl-[acyl-carrier-protein] synthase III</fullName>
        <shortName evidence="9">Beta-ketoacyl-ACP synthase III</shortName>
        <shortName evidence="9">KAS III</shortName>
        <ecNumber evidence="9">2.3.1.180</ecNumber>
    </recommendedName>
    <alternativeName>
        <fullName evidence="9">3-oxoacyl-[acyl-carrier-protein] synthase 3</fullName>
    </alternativeName>
    <alternativeName>
        <fullName evidence="9">3-oxoacyl-[acyl-carrier-protein] synthase III</fullName>
    </alternativeName>
</protein>
<comment type="domain">
    <text evidence="9">The last Arg residue of the ACP-binding site is essential for the weak association between ACP/AcpP and FabH.</text>
</comment>
<comment type="function">
    <text evidence="9">Catalyzes the condensation reaction of fatty acid synthesis by the addition to an acyl acceptor of two carbons from malonyl-ACP. Catalyzes the first condensation reaction which initiates fatty acid synthesis and may therefore play a role in governing the total rate of fatty acid production. Possesses both acetoacetyl-ACP synthase and acetyl transacylase activities. Its substrate specificity determines the biosynthesis of branched-chain and/or straight-chain of fatty acids.</text>
</comment>
<dbReference type="Pfam" id="PF08541">
    <property type="entry name" value="ACP_syn_III_C"/>
    <property type="match status" value="1"/>
</dbReference>
<dbReference type="GO" id="GO:0006633">
    <property type="term" value="P:fatty acid biosynthetic process"/>
    <property type="evidence" value="ECO:0007669"/>
    <property type="project" value="UniProtKB-UniRule"/>
</dbReference>
<keyword evidence="3 9" id="KW-0444">Lipid biosynthesis</keyword>
<evidence type="ECO:0000256" key="2">
    <source>
        <dbReference type="ARBA" id="ARBA00022490"/>
    </source>
</evidence>
<feature type="active site" evidence="9">
    <location>
        <position position="257"/>
    </location>
</feature>
<comment type="similarity">
    <text evidence="1 9">Belongs to the thiolase-like superfamily. FabH family.</text>
</comment>
<evidence type="ECO:0000256" key="7">
    <source>
        <dbReference type="ARBA" id="ARBA00023160"/>
    </source>
</evidence>
<comment type="subunit">
    <text evidence="9">Homodimer.</text>
</comment>
<dbReference type="GO" id="GO:0044550">
    <property type="term" value="P:secondary metabolite biosynthetic process"/>
    <property type="evidence" value="ECO:0007669"/>
    <property type="project" value="TreeGrafter"/>
</dbReference>
<feature type="active site" evidence="9">
    <location>
        <position position="287"/>
    </location>
</feature>
<dbReference type="Pfam" id="PF08545">
    <property type="entry name" value="ACP_syn_III"/>
    <property type="match status" value="1"/>
</dbReference>
<dbReference type="Gene3D" id="3.40.47.10">
    <property type="match status" value="1"/>
</dbReference>
<evidence type="ECO:0000256" key="3">
    <source>
        <dbReference type="ARBA" id="ARBA00022516"/>
    </source>
</evidence>
<reference evidence="12" key="2">
    <citation type="journal article" date="2021" name="PeerJ">
        <title>Extensive microbial diversity within the chicken gut microbiome revealed by metagenomics and culture.</title>
        <authorList>
            <person name="Gilroy R."/>
            <person name="Ravi A."/>
            <person name="Getino M."/>
            <person name="Pursley I."/>
            <person name="Horton D.L."/>
            <person name="Alikhan N.F."/>
            <person name="Baker D."/>
            <person name="Gharbi K."/>
            <person name="Hall N."/>
            <person name="Watson M."/>
            <person name="Adriaenssens E.M."/>
            <person name="Foster-Nyarko E."/>
            <person name="Jarju S."/>
            <person name="Secka A."/>
            <person name="Antonio M."/>
            <person name="Oren A."/>
            <person name="Chaudhuri R.R."/>
            <person name="La Ragione R."/>
            <person name="Hildebrand F."/>
            <person name="Pallen M.J."/>
        </authorList>
    </citation>
    <scope>NUCLEOTIDE SEQUENCE</scope>
    <source>
        <strain evidence="12">ChiBcec7-5410</strain>
    </source>
</reference>
<name>A0A9D1H811_9FIRM</name>
<evidence type="ECO:0000256" key="5">
    <source>
        <dbReference type="ARBA" id="ARBA00022832"/>
    </source>
</evidence>
<evidence type="ECO:0000259" key="10">
    <source>
        <dbReference type="Pfam" id="PF08541"/>
    </source>
</evidence>
<evidence type="ECO:0000259" key="11">
    <source>
        <dbReference type="Pfam" id="PF08545"/>
    </source>
</evidence>
<keyword evidence="5 9" id="KW-0276">Fatty acid metabolism</keyword>
<evidence type="ECO:0000256" key="8">
    <source>
        <dbReference type="ARBA" id="ARBA00023315"/>
    </source>
</evidence>
<keyword evidence="8 9" id="KW-0012">Acyltransferase</keyword>
<keyword evidence="9" id="KW-0511">Multifunctional enzyme</keyword>
<keyword evidence="7 9" id="KW-0275">Fatty acid biosynthesis</keyword>
<dbReference type="InterPro" id="IPR013751">
    <property type="entry name" value="ACP_syn_III_N"/>
</dbReference>